<dbReference type="AlphaFoldDB" id="A0A8K1ZYD1"/>
<dbReference type="GO" id="GO:0005886">
    <property type="term" value="C:plasma membrane"/>
    <property type="evidence" value="ECO:0007669"/>
    <property type="project" value="UniProtKB-SubCell"/>
</dbReference>
<comment type="subcellular location">
    <subcellularLocation>
        <location evidence="1">Cell membrane</location>
        <topology evidence="1">Multi-pass membrane protein</topology>
    </subcellularLocation>
</comment>
<evidence type="ECO:0000313" key="8">
    <source>
        <dbReference type="Proteomes" id="UP000607397"/>
    </source>
</evidence>
<keyword evidence="5 6" id="KW-0472">Membrane</keyword>
<feature type="transmembrane region" description="Helical" evidence="6">
    <location>
        <begin position="217"/>
        <end position="235"/>
    </location>
</feature>
<dbReference type="EMBL" id="WVIC01000021">
    <property type="protein sequence ID" value="NCJ07128.1"/>
    <property type="molecule type" value="Genomic_DNA"/>
</dbReference>
<evidence type="ECO:0000256" key="3">
    <source>
        <dbReference type="ARBA" id="ARBA00022692"/>
    </source>
</evidence>
<sequence length="350" mass="38626">MTSLWALLKRFTTRHHRFIQGCFLVTLLIFLGLTFYRNWQEVAAIEITAQGWACLGMALGMTILSYIWSGWVWGAILQDLNQPISLAWSIQVYLTTNLAQYLPSNVLHLYGRVLAAMKVGVPMGLASLSMMLDALLMVAAGVIWGLLSIPEGAVLASLSALSLILVLLHPRILIRLMWKFLPRTRQETGSKQPLRRYPLWPLVGEIIYLFWRGLGFTLTVAALTPVSWQFIPILISASSVAWLLGFVTPGLPGGVGVVELTLITLLNNLPNLPPSLTMGVILSSVALHRLVVISAETLGAGLALLDQRLIIQFSPLSLLTLGQQWLVSRNKRANSSGRKRPLMGKSSSRR</sequence>
<comment type="caution">
    <text evidence="7">The sequence shown here is derived from an EMBL/GenBank/DDBJ whole genome shotgun (WGS) entry which is preliminary data.</text>
</comment>
<evidence type="ECO:0000256" key="1">
    <source>
        <dbReference type="ARBA" id="ARBA00004651"/>
    </source>
</evidence>
<evidence type="ECO:0000256" key="6">
    <source>
        <dbReference type="SAM" id="Phobius"/>
    </source>
</evidence>
<accession>A0A8K1ZYD1</accession>
<evidence type="ECO:0000256" key="2">
    <source>
        <dbReference type="ARBA" id="ARBA00022475"/>
    </source>
</evidence>
<evidence type="ECO:0000256" key="4">
    <source>
        <dbReference type="ARBA" id="ARBA00022989"/>
    </source>
</evidence>
<protein>
    <submittedName>
        <fullName evidence="7">Uncharacterized protein</fullName>
    </submittedName>
</protein>
<feature type="transmembrane region" description="Helical" evidence="6">
    <location>
        <begin position="153"/>
        <end position="174"/>
    </location>
</feature>
<proteinExistence type="predicted"/>
<name>A0A8K1ZYD1_9CYAN</name>
<feature type="transmembrane region" description="Helical" evidence="6">
    <location>
        <begin position="51"/>
        <end position="73"/>
    </location>
</feature>
<keyword evidence="3 6" id="KW-0812">Transmembrane</keyword>
<keyword evidence="4 6" id="KW-1133">Transmembrane helix</keyword>
<keyword evidence="2" id="KW-1003">Cell membrane</keyword>
<feature type="transmembrane region" description="Helical" evidence="6">
    <location>
        <begin position="18"/>
        <end position="39"/>
    </location>
</feature>
<gene>
    <name evidence="7" type="ORF">GS597_11540</name>
</gene>
<reference evidence="7" key="1">
    <citation type="submission" date="2019-12" db="EMBL/GenBank/DDBJ databases">
        <title>High-Quality draft genome sequences of three cyanobacteria isolated from the limestone walls of the Old Cathedral of Coimbra.</title>
        <authorList>
            <person name="Tiago I."/>
            <person name="Soares F."/>
            <person name="Portugal A."/>
        </authorList>
    </citation>
    <scope>NUCLEOTIDE SEQUENCE [LARGE SCALE GENOMIC DNA]</scope>
    <source>
        <strain evidence="7">C</strain>
    </source>
</reference>
<dbReference type="InterPro" id="IPR022791">
    <property type="entry name" value="L-PG_synthase/AglD"/>
</dbReference>
<feature type="transmembrane region" description="Helical" evidence="6">
    <location>
        <begin position="123"/>
        <end position="147"/>
    </location>
</feature>
<dbReference type="Pfam" id="PF03706">
    <property type="entry name" value="LPG_synthase_TM"/>
    <property type="match status" value="1"/>
</dbReference>
<organism evidence="7 8">
    <name type="scientific">Petrachloros mirabilis ULC683</name>
    <dbReference type="NCBI Taxonomy" id="2781853"/>
    <lineage>
        <taxon>Bacteria</taxon>
        <taxon>Bacillati</taxon>
        <taxon>Cyanobacteriota</taxon>
        <taxon>Cyanophyceae</taxon>
        <taxon>Synechococcales</taxon>
        <taxon>Petrachlorosaceae</taxon>
        <taxon>Petrachloros</taxon>
        <taxon>Petrachloros mirabilis</taxon>
    </lineage>
</organism>
<evidence type="ECO:0000256" key="5">
    <source>
        <dbReference type="ARBA" id="ARBA00023136"/>
    </source>
</evidence>
<evidence type="ECO:0000313" key="7">
    <source>
        <dbReference type="EMBL" id="NCJ07128.1"/>
    </source>
</evidence>
<dbReference type="Proteomes" id="UP000607397">
    <property type="component" value="Unassembled WGS sequence"/>
</dbReference>
<feature type="transmembrane region" description="Helical" evidence="6">
    <location>
        <begin position="242"/>
        <end position="266"/>
    </location>
</feature>
<dbReference type="RefSeq" id="WP_161825603.1">
    <property type="nucleotide sequence ID" value="NZ_WVIC01000021.1"/>
</dbReference>
<keyword evidence="8" id="KW-1185">Reference proteome</keyword>